<dbReference type="Proteomes" id="UP000027192">
    <property type="component" value="Unassembled WGS sequence"/>
</dbReference>
<name>A0A066RQV6_9GAMM</name>
<reference evidence="1 2" key="1">
    <citation type="submission" date="2014-04" db="EMBL/GenBank/DDBJ databases">
        <title>Draft genome sequence of Photobacterium halotolerans S2753: a solonamide, ngercheumicin and holomycin producer.</title>
        <authorList>
            <person name="Machado H.R."/>
            <person name="Gram L."/>
        </authorList>
    </citation>
    <scope>NUCLEOTIDE SEQUENCE [LARGE SCALE GENOMIC DNA]</scope>
    <source>
        <strain evidence="1 2">S2753</strain>
    </source>
</reference>
<organism evidence="1 2">
    <name type="scientific">Photobacterium galatheae</name>
    <dbReference type="NCBI Taxonomy" id="1654360"/>
    <lineage>
        <taxon>Bacteria</taxon>
        <taxon>Pseudomonadati</taxon>
        <taxon>Pseudomonadota</taxon>
        <taxon>Gammaproteobacteria</taxon>
        <taxon>Vibrionales</taxon>
        <taxon>Vibrionaceae</taxon>
        <taxon>Photobacterium</taxon>
    </lineage>
</organism>
<dbReference type="InterPro" id="IPR021928">
    <property type="entry name" value="DUF3541"/>
</dbReference>
<evidence type="ECO:0008006" key="3">
    <source>
        <dbReference type="Google" id="ProtNLM"/>
    </source>
</evidence>
<evidence type="ECO:0000313" key="2">
    <source>
        <dbReference type="Proteomes" id="UP000027192"/>
    </source>
</evidence>
<keyword evidence="2" id="KW-1185">Reference proteome</keyword>
<gene>
    <name evidence="1" type="ORF">EA58_03475</name>
</gene>
<proteinExistence type="predicted"/>
<dbReference type="STRING" id="1654360.EA58_03475"/>
<sequence>MVMSLIHQGIVMKTVRCSLIYLLIALLSLPGWSAVQIYPQQENAIVQQKALPAYAEDAALIRHTFETQLYILPAFKMGHYGLRMYRQTLDPKYKSAVWADMARVADRLNEVSEDIYTPAQVKAYSDARAARYSQQEGARSELRYLATRNHPEYYFLGVDLLGSMARANEYGLKHQNDHKLREILRRYDFARYATDPEMIRAWAAQLANQVYWLRQLGEQDVVEPFISAFRATYPDSQDKQLSEQQYMNKIYGMTHILFAASSYYQYQLRESDFQWIYDHFRQHIDQILLHTKEDVIAEVGISFLLAGVEHDPVVAKARKAIQEAIDRKAGMVPSVKGETALVDGEHRNTLAIMLLDWRGVHPAPVYQRHPGMFTNLPYGLVPRNQK</sequence>
<protein>
    <recommendedName>
        <fullName evidence="3">DUF3541 domain-containing protein</fullName>
    </recommendedName>
</protein>
<evidence type="ECO:0000313" key="1">
    <source>
        <dbReference type="EMBL" id="KDM92830.1"/>
    </source>
</evidence>
<dbReference type="Pfam" id="PF12060">
    <property type="entry name" value="DUF3541"/>
    <property type="match status" value="1"/>
</dbReference>
<accession>A0A066RQV6</accession>
<dbReference type="AlphaFoldDB" id="A0A066RQV6"/>
<dbReference type="EMBL" id="JMIB01000005">
    <property type="protein sequence ID" value="KDM92830.1"/>
    <property type="molecule type" value="Genomic_DNA"/>
</dbReference>
<comment type="caution">
    <text evidence="1">The sequence shown here is derived from an EMBL/GenBank/DDBJ whole genome shotgun (WGS) entry which is preliminary data.</text>
</comment>